<dbReference type="PANTHER" id="PTHR33525">
    <property type="match status" value="1"/>
</dbReference>
<dbReference type="Pfam" id="PF08668">
    <property type="entry name" value="HDOD"/>
    <property type="match status" value="1"/>
</dbReference>
<organism evidence="2 3">
    <name type="scientific">Aequitasia blattaphilus</name>
    <dbReference type="NCBI Taxonomy" id="2949332"/>
    <lineage>
        <taxon>Bacteria</taxon>
        <taxon>Bacillati</taxon>
        <taxon>Bacillota</taxon>
        <taxon>Clostridia</taxon>
        <taxon>Lachnospirales</taxon>
        <taxon>Lachnospiraceae</taxon>
        <taxon>Aequitasia</taxon>
    </lineage>
</organism>
<dbReference type="Proteomes" id="UP001523566">
    <property type="component" value="Unassembled WGS sequence"/>
</dbReference>
<dbReference type="SUPFAM" id="SSF141868">
    <property type="entry name" value="EAL domain-like"/>
    <property type="match status" value="1"/>
</dbReference>
<dbReference type="PROSITE" id="PS51833">
    <property type="entry name" value="HDOD"/>
    <property type="match status" value="1"/>
</dbReference>
<comment type="caution">
    <text evidence="2">The sequence shown here is derived from an EMBL/GenBank/DDBJ whole genome shotgun (WGS) entry which is preliminary data.</text>
</comment>
<feature type="domain" description="HDOD" evidence="1">
    <location>
        <begin position="185"/>
        <end position="374"/>
    </location>
</feature>
<evidence type="ECO:0000313" key="2">
    <source>
        <dbReference type="EMBL" id="MCP1102530.1"/>
    </source>
</evidence>
<accession>A0ABT1E9L5</accession>
<dbReference type="InterPro" id="IPR052340">
    <property type="entry name" value="RNase_Y/CdgJ"/>
</dbReference>
<dbReference type="SUPFAM" id="SSF109604">
    <property type="entry name" value="HD-domain/PDEase-like"/>
    <property type="match status" value="1"/>
</dbReference>
<sequence length="399" mass="45861">MERCVVRRTIKEAESGRIFGYEINIEEGSNESIDLITDFMMVNSNRFISDKMTIIPFESEELLRNTVHLFQAEKTIICLGKDVRVTVALKELVEELKREGYFFSTSVDSFGKEHVSLAFYIDYIGVDTSKEKDLQLIRDIHLLGKKCIAEGIESKELYRAAVDAGADFLEGGFIAKTLVKKVDKFKFLKGNFFQFMIEILNEEPRISVLEKIVKRDAGMTYALLRMANSCYFALRKRTESIQQSLVIIGLKKLKQWSYMMSLRQNIDDPASEELLKLSFTRAKFASELVHYMKGCSVTSGDAYMIGMFSTMEYMVDGNMEEILDGLPLNDDVKIGLIDKKDVPGDIYRLIISYERAYWKQSKQLAKDLGLPVYLLAQIYINCIESVNQIWGELMVEYKR</sequence>
<dbReference type="Gene3D" id="3.20.20.450">
    <property type="entry name" value="EAL domain"/>
    <property type="match status" value="1"/>
</dbReference>
<dbReference type="InterPro" id="IPR014408">
    <property type="entry name" value="dGMP_Pdiesterase_EAL/HD-GYP"/>
</dbReference>
<keyword evidence="3" id="KW-1185">Reference proteome</keyword>
<dbReference type="Gene3D" id="1.10.3210.10">
    <property type="entry name" value="Hypothetical protein af1432"/>
    <property type="match status" value="1"/>
</dbReference>
<name>A0ABT1E9L5_9FIRM</name>
<protein>
    <submittedName>
        <fullName evidence="2">HDOD domain-containing protein</fullName>
    </submittedName>
</protein>
<proteinExistence type="predicted"/>
<dbReference type="InterPro" id="IPR013976">
    <property type="entry name" value="HDOD"/>
</dbReference>
<dbReference type="EMBL" id="JAMZFW010000011">
    <property type="protein sequence ID" value="MCP1102530.1"/>
    <property type="molecule type" value="Genomic_DNA"/>
</dbReference>
<dbReference type="RefSeq" id="WP_262066315.1">
    <property type="nucleotide sequence ID" value="NZ_JAMXOD010000011.1"/>
</dbReference>
<evidence type="ECO:0000259" key="1">
    <source>
        <dbReference type="PROSITE" id="PS51833"/>
    </source>
</evidence>
<reference evidence="2 3" key="1">
    <citation type="journal article" date="2022" name="Genome Biol. Evol.">
        <title>Host diet, physiology and behaviors set the stage for Lachnospiraceae cladogenesis.</title>
        <authorList>
            <person name="Vera-Ponce De Leon A."/>
            <person name="Schneider M."/>
            <person name="Jahnes B.C."/>
            <person name="Sadowski V."/>
            <person name="Camuy-Velez L.A."/>
            <person name="Duan J."/>
            <person name="Sabree Z.L."/>
        </authorList>
    </citation>
    <scope>NUCLEOTIDE SEQUENCE [LARGE SCALE GENOMIC DNA]</scope>
    <source>
        <strain evidence="2 3">PAL113</strain>
    </source>
</reference>
<dbReference type="InterPro" id="IPR035919">
    <property type="entry name" value="EAL_sf"/>
</dbReference>
<evidence type="ECO:0000313" key="3">
    <source>
        <dbReference type="Proteomes" id="UP001523566"/>
    </source>
</evidence>
<dbReference type="PIRSF" id="PIRSF003180">
    <property type="entry name" value="DiGMPpdiest_YuxH"/>
    <property type="match status" value="1"/>
</dbReference>
<gene>
    <name evidence="2" type="ORF">NK125_08905</name>
</gene>
<dbReference type="PANTHER" id="PTHR33525:SF4">
    <property type="entry name" value="CYCLIC DI-GMP PHOSPHODIESTERASE CDGJ"/>
    <property type="match status" value="1"/>
</dbReference>